<feature type="transmembrane region" description="Helical" evidence="7">
    <location>
        <begin position="451"/>
        <end position="472"/>
    </location>
</feature>
<feature type="domain" description="Major facilitator superfamily (MFS) profile" evidence="8">
    <location>
        <begin position="30"/>
        <end position="477"/>
    </location>
</feature>
<keyword evidence="2" id="KW-0813">Transport</keyword>
<evidence type="ECO:0000313" key="10">
    <source>
        <dbReference type="Proteomes" id="UP001235712"/>
    </source>
</evidence>
<feature type="transmembrane region" description="Helical" evidence="7">
    <location>
        <begin position="65"/>
        <end position="84"/>
    </location>
</feature>
<dbReference type="Gene3D" id="1.20.1720.10">
    <property type="entry name" value="Multidrug resistance protein D"/>
    <property type="match status" value="1"/>
</dbReference>
<comment type="subcellular location">
    <subcellularLocation>
        <location evidence="1">Cell membrane</location>
        <topology evidence="1">Multi-pass membrane protein</topology>
    </subcellularLocation>
</comment>
<feature type="region of interest" description="Disordered" evidence="6">
    <location>
        <begin position="1"/>
        <end position="23"/>
    </location>
</feature>
<reference evidence="9 10" key="1">
    <citation type="submission" date="2023-07" db="EMBL/GenBank/DDBJ databases">
        <title>Sequencing the genomes of 1000 actinobacteria strains.</title>
        <authorList>
            <person name="Klenk H.-P."/>
        </authorList>
    </citation>
    <scope>NUCLEOTIDE SEQUENCE [LARGE SCALE GENOMIC DNA]</scope>
    <source>
        <strain evidence="9 10">DSM 44388</strain>
    </source>
</reference>
<organism evidence="9 10">
    <name type="scientific">Kineosporia succinea</name>
    <dbReference type="NCBI Taxonomy" id="84632"/>
    <lineage>
        <taxon>Bacteria</taxon>
        <taxon>Bacillati</taxon>
        <taxon>Actinomycetota</taxon>
        <taxon>Actinomycetes</taxon>
        <taxon>Kineosporiales</taxon>
        <taxon>Kineosporiaceae</taxon>
        <taxon>Kineosporia</taxon>
    </lineage>
</organism>
<feature type="transmembrane region" description="Helical" evidence="7">
    <location>
        <begin position="183"/>
        <end position="203"/>
    </location>
</feature>
<evidence type="ECO:0000256" key="5">
    <source>
        <dbReference type="ARBA" id="ARBA00023136"/>
    </source>
</evidence>
<gene>
    <name evidence="9" type="ORF">J2S57_001594</name>
</gene>
<keyword evidence="5 7" id="KW-0472">Membrane</keyword>
<feature type="transmembrane region" description="Helical" evidence="7">
    <location>
        <begin position="239"/>
        <end position="262"/>
    </location>
</feature>
<evidence type="ECO:0000256" key="6">
    <source>
        <dbReference type="SAM" id="MobiDB-lite"/>
    </source>
</evidence>
<evidence type="ECO:0000256" key="2">
    <source>
        <dbReference type="ARBA" id="ARBA00022448"/>
    </source>
</evidence>
<feature type="transmembrane region" description="Helical" evidence="7">
    <location>
        <begin position="423"/>
        <end position="445"/>
    </location>
</feature>
<evidence type="ECO:0000313" key="9">
    <source>
        <dbReference type="EMBL" id="MDP9825845.1"/>
    </source>
</evidence>
<sequence>MRSAAGIPSAESDLEKSWPRSPRRTAPGVTFAVLTLGVAAFTLLQSLVIPVMTTIQHDLGTTQNGVTWVLTAYLLSASVATPILGRIGDLAGKERVFVATLIALAVGSLLSALAPNLAVMIVARVIQGLGGGVLPLAFGIIRDEYPAHRVTGAVGSLASLSAVGGGLGLVLAGPIVDVLSYRWLFWIPMIMTAIAAVAAWRLVPASPVRSAGRISWPPALLLSAWLVCLLLALSQGSSWGWISLPVLGLIAAAAALAALWVLAETRATTPLIDMRMMRRRPVWTANLVALLLGVAMYAVFGFLPQLLQTPEAAGYGFGAGITLSGLMMAPQCIVQLPTGILSGNLSARFGGKWFTVTGCAVTMLSMLMFAFAHDTVLQILIGCAVFGFGMGLVFSAMSGLIVQGVPQEQTGVASGMNANIRTIGGAIGSAVMASVVTSHAGPAGFPAESGYTLGFTLLTGALVLATLAGLLIPDLRPKARAVTTATTTSTTDSKTPVATPELALVPGGTLVGDEPE</sequence>
<dbReference type="CDD" id="cd17504">
    <property type="entry name" value="MFS_MMR_MDR_like"/>
    <property type="match status" value="1"/>
</dbReference>
<dbReference type="InterPro" id="IPR020846">
    <property type="entry name" value="MFS_dom"/>
</dbReference>
<evidence type="ECO:0000256" key="7">
    <source>
        <dbReference type="SAM" id="Phobius"/>
    </source>
</evidence>
<evidence type="ECO:0000256" key="4">
    <source>
        <dbReference type="ARBA" id="ARBA00022989"/>
    </source>
</evidence>
<protein>
    <submittedName>
        <fullName evidence="9">EmrB/QacA subfamily drug resistance transporter</fullName>
    </submittedName>
</protein>
<feature type="transmembrane region" description="Helical" evidence="7">
    <location>
        <begin position="379"/>
        <end position="402"/>
    </location>
</feature>
<keyword evidence="10" id="KW-1185">Reference proteome</keyword>
<accession>A0ABT9P174</accession>
<dbReference type="Proteomes" id="UP001235712">
    <property type="component" value="Unassembled WGS sequence"/>
</dbReference>
<feature type="transmembrane region" description="Helical" evidence="7">
    <location>
        <begin position="215"/>
        <end position="233"/>
    </location>
</feature>
<feature type="transmembrane region" description="Helical" evidence="7">
    <location>
        <begin position="283"/>
        <end position="303"/>
    </location>
</feature>
<evidence type="ECO:0000256" key="1">
    <source>
        <dbReference type="ARBA" id="ARBA00004651"/>
    </source>
</evidence>
<feature type="transmembrane region" description="Helical" evidence="7">
    <location>
        <begin position="29"/>
        <end position="53"/>
    </location>
</feature>
<evidence type="ECO:0000256" key="3">
    <source>
        <dbReference type="ARBA" id="ARBA00022692"/>
    </source>
</evidence>
<evidence type="ECO:0000259" key="8">
    <source>
        <dbReference type="PROSITE" id="PS50850"/>
    </source>
</evidence>
<dbReference type="Gene3D" id="1.20.1250.20">
    <property type="entry name" value="MFS general substrate transporter like domains"/>
    <property type="match status" value="1"/>
</dbReference>
<feature type="transmembrane region" description="Helical" evidence="7">
    <location>
        <begin position="353"/>
        <end position="373"/>
    </location>
</feature>
<dbReference type="SUPFAM" id="SSF103473">
    <property type="entry name" value="MFS general substrate transporter"/>
    <property type="match status" value="2"/>
</dbReference>
<proteinExistence type="predicted"/>
<feature type="transmembrane region" description="Helical" evidence="7">
    <location>
        <begin position="315"/>
        <end position="341"/>
    </location>
</feature>
<dbReference type="PANTHER" id="PTHR42718:SF9">
    <property type="entry name" value="MAJOR FACILITATOR SUPERFAMILY MULTIDRUG TRANSPORTER MFSC"/>
    <property type="match status" value="1"/>
</dbReference>
<feature type="transmembrane region" description="Helical" evidence="7">
    <location>
        <begin position="121"/>
        <end position="141"/>
    </location>
</feature>
<keyword evidence="4 7" id="KW-1133">Transmembrane helix</keyword>
<dbReference type="InterPro" id="IPR036259">
    <property type="entry name" value="MFS_trans_sf"/>
</dbReference>
<dbReference type="Pfam" id="PF07690">
    <property type="entry name" value="MFS_1"/>
    <property type="match status" value="1"/>
</dbReference>
<keyword evidence="3 7" id="KW-0812">Transmembrane</keyword>
<dbReference type="PROSITE" id="PS50850">
    <property type="entry name" value="MFS"/>
    <property type="match status" value="1"/>
</dbReference>
<feature type="transmembrane region" description="Helical" evidence="7">
    <location>
        <begin position="96"/>
        <end position="115"/>
    </location>
</feature>
<dbReference type="InterPro" id="IPR011701">
    <property type="entry name" value="MFS"/>
</dbReference>
<name>A0ABT9P174_9ACTN</name>
<dbReference type="RefSeq" id="WP_307240038.1">
    <property type="nucleotide sequence ID" value="NZ_JAUSQZ010000001.1"/>
</dbReference>
<dbReference type="EMBL" id="JAUSQZ010000001">
    <property type="protein sequence ID" value="MDP9825845.1"/>
    <property type="molecule type" value="Genomic_DNA"/>
</dbReference>
<dbReference type="PANTHER" id="PTHR42718">
    <property type="entry name" value="MAJOR FACILITATOR SUPERFAMILY MULTIDRUG TRANSPORTER MFSC"/>
    <property type="match status" value="1"/>
</dbReference>
<comment type="caution">
    <text evidence="9">The sequence shown here is derived from an EMBL/GenBank/DDBJ whole genome shotgun (WGS) entry which is preliminary data.</text>
</comment>
<feature type="transmembrane region" description="Helical" evidence="7">
    <location>
        <begin position="153"/>
        <end position="171"/>
    </location>
</feature>